<keyword evidence="1" id="KW-1133">Transmembrane helix</keyword>
<dbReference type="PANTHER" id="PTHR30482:SF17">
    <property type="entry name" value="ABC TRANSPORTER ATP-BINDING PROTEIN"/>
    <property type="match status" value="1"/>
</dbReference>
<name>A0A5B8RKV8_9ZZZZ</name>
<dbReference type="GO" id="GO:0015658">
    <property type="term" value="F:branched-chain amino acid transmembrane transporter activity"/>
    <property type="evidence" value="ECO:0007669"/>
    <property type="project" value="InterPro"/>
</dbReference>
<protein>
    <submittedName>
        <fullName evidence="2">Uncharacterized protein</fullName>
    </submittedName>
</protein>
<keyword evidence="1" id="KW-0812">Transmembrane</keyword>
<evidence type="ECO:0000313" key="2">
    <source>
        <dbReference type="EMBL" id="QEA07925.1"/>
    </source>
</evidence>
<feature type="transmembrane region" description="Helical" evidence="1">
    <location>
        <begin position="6"/>
        <end position="28"/>
    </location>
</feature>
<evidence type="ECO:0000256" key="1">
    <source>
        <dbReference type="SAM" id="Phobius"/>
    </source>
</evidence>
<dbReference type="GO" id="GO:0005886">
    <property type="term" value="C:plasma membrane"/>
    <property type="evidence" value="ECO:0007669"/>
    <property type="project" value="TreeGrafter"/>
</dbReference>
<accession>A0A5B8RKV8</accession>
<feature type="transmembrane region" description="Helical" evidence="1">
    <location>
        <begin position="35"/>
        <end position="58"/>
    </location>
</feature>
<proteinExistence type="predicted"/>
<reference evidence="2" key="1">
    <citation type="submission" date="2019-06" db="EMBL/GenBank/DDBJ databases">
        <authorList>
            <person name="Murdoch R.W."/>
            <person name="Fathepure B."/>
        </authorList>
    </citation>
    <scope>NUCLEOTIDE SEQUENCE</scope>
</reference>
<dbReference type="AlphaFoldDB" id="A0A5B8RKV8"/>
<dbReference type="PANTHER" id="PTHR30482">
    <property type="entry name" value="HIGH-AFFINITY BRANCHED-CHAIN AMINO ACID TRANSPORT SYSTEM PERMEASE"/>
    <property type="match status" value="1"/>
</dbReference>
<gene>
    <name evidence="2" type="ORF">KBTEX_04291</name>
</gene>
<sequence length="81" mass="8559">MRSGEFVFIAILGGAGHVLGAFAGALVYEGVRMYLAVLAADMWQLLLGVVLLVIVLFASEGLVGLWHRISGRFAPAGREAS</sequence>
<dbReference type="EMBL" id="MN079486">
    <property type="protein sequence ID" value="QEA07925.1"/>
    <property type="molecule type" value="Genomic_DNA"/>
</dbReference>
<keyword evidence="1" id="KW-0472">Membrane</keyword>
<organism evidence="2">
    <name type="scientific">uncultured organism</name>
    <dbReference type="NCBI Taxonomy" id="155900"/>
    <lineage>
        <taxon>unclassified sequences</taxon>
        <taxon>environmental samples</taxon>
    </lineage>
</organism>
<dbReference type="InterPro" id="IPR043428">
    <property type="entry name" value="LivM-like"/>
</dbReference>